<keyword evidence="1" id="KW-0677">Repeat</keyword>
<feature type="domain" description="EDR1/CTR1/ARMC3-like peptidase-like" evidence="2">
    <location>
        <begin position="136"/>
        <end position="265"/>
    </location>
</feature>
<evidence type="ECO:0000259" key="2">
    <source>
        <dbReference type="Pfam" id="PF14381"/>
    </source>
</evidence>
<dbReference type="PANTHER" id="PTHR46618">
    <property type="entry name" value="ARMADILLO REPEAT-CONTAINING PROTEIN 3"/>
    <property type="match status" value="1"/>
</dbReference>
<dbReference type="Pfam" id="PF14381">
    <property type="entry name" value="EDR1_CTR1_ARMC3_pept"/>
    <property type="match status" value="1"/>
</dbReference>
<dbReference type="InterPro" id="IPR055164">
    <property type="entry name" value="EDR1/CTR1/ARMC3-like_pept-like"/>
</dbReference>
<proteinExistence type="predicted"/>
<evidence type="ECO:0000313" key="3">
    <source>
        <dbReference type="EMBL" id="CAG9581876.1"/>
    </source>
</evidence>
<sequence>MVEEKQARYVVSAWEPALEMIFRYHPSAKFAYTGRLDINDFTQEGFYVQKRLGSSFHTLKQLADSRDPIYTVMFMPGGDNEPLDIRTPYQPSESRLTMTASSKLRFSVFPDDSNLRSYLLRLRIWFGDPYREKCEEVSTSLKARAQLLGEFVAEQMSGLNQDRDCSMPSVNLHIADIMTELKSCIIGLGFIRCGGPLERAVLYKVLADRVGLPCALYRGSSAHAWCEVAVPEMDPNGPMDKDERFPAGLLRANYVVDLMERPGRLLPLSSPEAKNVCGAKCTPYTARVLDPVCKCEH</sequence>
<name>A0A8J2R683_9NEOP</name>
<dbReference type="InterPro" id="IPR052441">
    <property type="entry name" value="Armadillo-Ser/Thr_Kinase"/>
</dbReference>
<dbReference type="PANTHER" id="PTHR46618:SF1">
    <property type="entry name" value="ARMADILLO REPEAT-CONTAINING PROTEIN 3"/>
    <property type="match status" value="1"/>
</dbReference>
<dbReference type="AlphaFoldDB" id="A0A8J2R683"/>
<dbReference type="Proteomes" id="UP000789524">
    <property type="component" value="Unassembled WGS sequence"/>
</dbReference>
<dbReference type="EMBL" id="CAKASE010000080">
    <property type="protein sequence ID" value="CAG9581876.1"/>
    <property type="molecule type" value="Genomic_DNA"/>
</dbReference>
<dbReference type="OrthoDB" id="7537227at2759"/>
<gene>
    <name evidence="3" type="ORF">DCHRY22_LOCUS14321</name>
</gene>
<evidence type="ECO:0000256" key="1">
    <source>
        <dbReference type="ARBA" id="ARBA00022737"/>
    </source>
</evidence>
<comment type="caution">
    <text evidence="3">The sequence shown here is derived from an EMBL/GenBank/DDBJ whole genome shotgun (WGS) entry which is preliminary data.</text>
</comment>
<protein>
    <submittedName>
        <fullName evidence="3">(African queen) hypothetical protein</fullName>
    </submittedName>
</protein>
<organism evidence="3 4">
    <name type="scientific">Danaus chrysippus</name>
    <name type="common">African queen</name>
    <dbReference type="NCBI Taxonomy" id="151541"/>
    <lineage>
        <taxon>Eukaryota</taxon>
        <taxon>Metazoa</taxon>
        <taxon>Ecdysozoa</taxon>
        <taxon>Arthropoda</taxon>
        <taxon>Hexapoda</taxon>
        <taxon>Insecta</taxon>
        <taxon>Pterygota</taxon>
        <taxon>Neoptera</taxon>
        <taxon>Endopterygota</taxon>
        <taxon>Lepidoptera</taxon>
        <taxon>Glossata</taxon>
        <taxon>Ditrysia</taxon>
        <taxon>Papilionoidea</taxon>
        <taxon>Nymphalidae</taxon>
        <taxon>Danainae</taxon>
        <taxon>Danaini</taxon>
        <taxon>Danaina</taxon>
        <taxon>Danaus</taxon>
        <taxon>Anosia</taxon>
    </lineage>
</organism>
<keyword evidence="4" id="KW-1185">Reference proteome</keyword>
<accession>A0A8J2R683</accession>
<reference evidence="3" key="1">
    <citation type="submission" date="2021-09" db="EMBL/GenBank/DDBJ databases">
        <authorList>
            <person name="Martin H S."/>
        </authorList>
    </citation>
    <scope>NUCLEOTIDE SEQUENCE</scope>
</reference>
<evidence type="ECO:0000313" key="4">
    <source>
        <dbReference type="Proteomes" id="UP000789524"/>
    </source>
</evidence>